<reference evidence="1" key="2">
    <citation type="submission" date="2006-01" db="EMBL/GenBank/DDBJ databases">
        <authorList>
            <person name="Genoscope"/>
        </authorList>
    </citation>
    <scope>NUCLEOTIDE SEQUENCE</scope>
</reference>
<evidence type="ECO:0000313" key="2">
    <source>
        <dbReference type="EMBL" id="QII12734.1"/>
    </source>
</evidence>
<name>Q1Q4F1_KUEST</name>
<protein>
    <submittedName>
        <fullName evidence="1">Uncharacterized protein</fullName>
    </submittedName>
</protein>
<dbReference type="EMBL" id="CP049055">
    <property type="protein sequence ID" value="QII12734.1"/>
    <property type="molecule type" value="Genomic_DNA"/>
</dbReference>
<evidence type="ECO:0000313" key="1">
    <source>
        <dbReference type="EMBL" id="CAJ74882.1"/>
    </source>
</evidence>
<sequence length="54" mass="6260">MSTIKNAVKTALSRYFRLPVACIKPDNEDIAFYKSVVFLFFDKVFNGEIRNKIT</sequence>
<accession>Q1Q4F1</accession>
<dbReference type="Proteomes" id="UP000501926">
    <property type="component" value="Chromosome"/>
</dbReference>
<gene>
    <name evidence="2" type="ORF">KsCSTR_33550</name>
    <name evidence="1" type="ORF">kuste4120</name>
</gene>
<proteinExistence type="predicted"/>
<dbReference type="EMBL" id="CT573071">
    <property type="protein sequence ID" value="CAJ74882.1"/>
    <property type="molecule type" value="Genomic_DNA"/>
</dbReference>
<reference evidence="2 3" key="3">
    <citation type="submission" date="2020-02" db="EMBL/GenBank/DDBJ databases">
        <title>Newly sequenced genome of strain CSTR1 showed variability in Candidatus Kuenenia stuttgartiensis genomes.</title>
        <authorList>
            <person name="Ding C."/>
            <person name="Adrian L."/>
        </authorList>
    </citation>
    <scope>NUCLEOTIDE SEQUENCE [LARGE SCALE GENOMIC DNA]</scope>
    <source>
        <strain evidence="2 3">CSTR1</strain>
    </source>
</reference>
<reference evidence="1" key="1">
    <citation type="journal article" date="2006" name="Nature">
        <title>Deciphering the evolution and metabolism of an anammox bacterium from a community genome.</title>
        <authorList>
            <person name="Strous M."/>
            <person name="Pelletier E."/>
            <person name="Mangenot S."/>
            <person name="Rattei T."/>
            <person name="Lehner A."/>
            <person name="Taylor M.W."/>
            <person name="Horn M."/>
            <person name="Daims H."/>
            <person name="Bartol-Mavel D."/>
            <person name="Wincker P."/>
            <person name="Barbe V."/>
            <person name="Fonknechten N."/>
            <person name="Vallenet D."/>
            <person name="Segurens B."/>
            <person name="Schenowitz-Truong C."/>
            <person name="Medigue C."/>
            <person name="Collingro A."/>
            <person name="Snel B."/>
            <person name="Dutilh B.E."/>
            <person name="OpDenCamp H.J.M."/>
            <person name="vanDerDrift C."/>
            <person name="Cirpus I."/>
            <person name="vanDePas-Schoonen K.T."/>
            <person name="Harhangi H.R."/>
            <person name="vanNiftrik L."/>
            <person name="Schmid M."/>
            <person name="Keltjens J."/>
            <person name="vanDeVossenberg J."/>
            <person name="Kartal B."/>
            <person name="Meier H."/>
            <person name="Frishman D."/>
            <person name="Huynen M.A."/>
            <person name="Mewes H."/>
            <person name="Weissenbach J."/>
            <person name="Jetten M.S.M."/>
            <person name="Wagner M."/>
            <person name="LePaslier D."/>
        </authorList>
    </citation>
    <scope>NUCLEOTIDE SEQUENCE</scope>
</reference>
<dbReference type="AlphaFoldDB" id="Q1Q4F1"/>
<organism evidence="1">
    <name type="scientific">Kuenenia stuttgartiensis</name>
    <dbReference type="NCBI Taxonomy" id="174633"/>
    <lineage>
        <taxon>Bacteria</taxon>
        <taxon>Pseudomonadati</taxon>
        <taxon>Planctomycetota</taxon>
        <taxon>Candidatus Brocadiia</taxon>
        <taxon>Candidatus Brocadiales</taxon>
        <taxon>Candidatus Brocadiaceae</taxon>
        <taxon>Candidatus Kuenenia</taxon>
    </lineage>
</organism>
<evidence type="ECO:0000313" key="3">
    <source>
        <dbReference type="Proteomes" id="UP000501926"/>
    </source>
</evidence>